<dbReference type="Proteomes" id="UP000233482">
    <property type="component" value="Unassembled WGS sequence"/>
</dbReference>
<comment type="caution">
    <text evidence="1">The sequence shown here is derived from an EMBL/GenBank/DDBJ whole genome shotgun (WGS) entry which is preliminary data.</text>
</comment>
<gene>
    <name evidence="1" type="ORF">CW686_06630</name>
</gene>
<name>A0A855GJT3_9STAP</name>
<proteinExistence type="predicted"/>
<evidence type="ECO:0000313" key="2">
    <source>
        <dbReference type="Proteomes" id="UP000233482"/>
    </source>
</evidence>
<accession>A0A855GJT3</accession>
<protein>
    <submittedName>
        <fullName evidence="1">Uncharacterized protein</fullName>
    </submittedName>
</protein>
<evidence type="ECO:0000313" key="1">
    <source>
        <dbReference type="EMBL" id="PKE26179.1"/>
    </source>
</evidence>
<organism evidence="1 2">
    <name type="scientific">Macrococcoides caseolyticum</name>
    <dbReference type="NCBI Taxonomy" id="69966"/>
    <lineage>
        <taxon>Bacteria</taxon>
        <taxon>Bacillati</taxon>
        <taxon>Bacillota</taxon>
        <taxon>Bacilli</taxon>
        <taxon>Bacillales</taxon>
        <taxon>Staphylococcaceae</taxon>
        <taxon>Macrococcoides</taxon>
    </lineage>
</organism>
<reference evidence="1 2" key="1">
    <citation type="submission" date="2017-12" db="EMBL/GenBank/DDBJ databases">
        <title>Genomics of Macrococcus caseolyticus.</title>
        <authorList>
            <person name="MacFadyen A.C."/>
            <person name="Paterson G.K."/>
        </authorList>
    </citation>
    <scope>NUCLEOTIDE SEQUENCE [LARGE SCALE GENOMIC DNA]</scope>
    <source>
        <strain evidence="1 2">5788_EF188</strain>
    </source>
</reference>
<dbReference type="AlphaFoldDB" id="A0A855GJT3"/>
<dbReference type="RefSeq" id="WP_086038632.1">
    <property type="nucleotide sequence ID" value="NZ_CP021058.1"/>
</dbReference>
<dbReference type="EMBL" id="PIXC01000012">
    <property type="protein sequence ID" value="PKE26179.1"/>
    <property type="molecule type" value="Genomic_DNA"/>
</dbReference>
<sequence>MEKKFVLKDRDYKENNIALILVKKEERDVCTVYNLIISYDNRNVSKEIALFEEDILLMNTYKLKNTLNFLYFTEPDLSFTIIDLEDGILVYINLDSGIEYSNIATDSGLSIRLNITYDSFTIFLSSITL</sequence>